<gene>
    <name evidence="2" type="ORF">O0S08_04835</name>
</gene>
<reference evidence="2" key="1">
    <citation type="submission" date="2022-11" db="EMBL/GenBank/DDBJ databases">
        <title>Minimal conservation of predation-associated metabolite biosynthetic gene clusters underscores biosynthetic potential of Myxococcota including descriptions for ten novel species: Archangium lansinium sp. nov., Myxococcus landrumus sp. nov., Nannocystis bai.</title>
        <authorList>
            <person name="Ahearne A."/>
            <person name="Stevens C."/>
            <person name="Dowd S."/>
        </authorList>
    </citation>
    <scope>NUCLEOTIDE SEQUENCE</scope>
    <source>
        <strain evidence="2">Fl3</strain>
    </source>
</reference>
<organism evidence="2 3">
    <name type="scientific">Nannocystis punicea</name>
    <dbReference type="NCBI Taxonomy" id="2995304"/>
    <lineage>
        <taxon>Bacteria</taxon>
        <taxon>Pseudomonadati</taxon>
        <taxon>Myxococcota</taxon>
        <taxon>Polyangia</taxon>
        <taxon>Nannocystales</taxon>
        <taxon>Nannocystaceae</taxon>
        <taxon>Nannocystis</taxon>
    </lineage>
</organism>
<feature type="signal peptide" evidence="1">
    <location>
        <begin position="1"/>
        <end position="25"/>
    </location>
</feature>
<dbReference type="RefSeq" id="WP_269037804.1">
    <property type="nucleotide sequence ID" value="NZ_CP114040.1"/>
</dbReference>
<proteinExistence type="predicted"/>
<accession>A0ABY7H876</accession>
<protein>
    <submittedName>
        <fullName evidence="2">Uncharacterized protein</fullName>
    </submittedName>
</protein>
<keyword evidence="1" id="KW-0732">Signal</keyword>
<evidence type="ECO:0000313" key="2">
    <source>
        <dbReference type="EMBL" id="WAS95466.1"/>
    </source>
</evidence>
<name>A0ABY7H876_9BACT</name>
<keyword evidence="3" id="KW-1185">Reference proteome</keyword>
<evidence type="ECO:0000256" key="1">
    <source>
        <dbReference type="SAM" id="SignalP"/>
    </source>
</evidence>
<dbReference type="Proteomes" id="UP001164459">
    <property type="component" value="Chromosome"/>
</dbReference>
<sequence length="365" mass="39348">MRPRLRSTSPRWLLALLLAPGLACRAEEDFPAAQSFELDGFHLYTDFDEAVCAGTLPYLQAQRDRIVAIVGRDDPFKMYWARDGYPGCPFGRDDCTTRSDDGIAIYSDLQAASHEMAHALLARLGTPAPWLIEGTATMLEDGEPYYIPPKGTEDPGAPDVLFSAATSDDVFYADAARFTRYIAQKLGLAGFLELYAASNEGGEDPWAAGRRASVVAEHLGVDVETLEADYAAARPTFERHPNFACAYSPIAWSSGPAPALHFEATGACDEPWTVGPIFTDAGGTAYIIGARFDVPETANYDLTLSDEVRLTACTQDPLEPQPGFNGTLSRGAHTMQLTAGAWQFTSRVGGPVDPALTVDIELAGP</sequence>
<dbReference type="EMBL" id="CP114040">
    <property type="protein sequence ID" value="WAS95466.1"/>
    <property type="molecule type" value="Genomic_DNA"/>
</dbReference>
<feature type="chain" id="PRO_5046015572" evidence="1">
    <location>
        <begin position="26"/>
        <end position="365"/>
    </location>
</feature>
<evidence type="ECO:0000313" key="3">
    <source>
        <dbReference type="Proteomes" id="UP001164459"/>
    </source>
</evidence>